<sequence>MSATITTTTTAAQTSKLLIKRLSEFAQLPTRGSAHAAVKRGDRVAQLIIERISTPEVLEVESLEESVRGAGGFGSTGYQ</sequence>
<proteinExistence type="inferred from homology"/>
<comment type="caution">
    <text evidence="7">The sequence shown here is derived from an EMBL/GenBank/DDBJ whole genome shotgun (WGS) entry which is preliminary data.</text>
</comment>
<dbReference type="InterPro" id="IPR036157">
    <property type="entry name" value="dUTPase-like_sf"/>
</dbReference>
<protein>
    <recommendedName>
        <fullName evidence="4">dUTP diphosphatase</fullName>
        <ecNumber evidence="4">3.6.1.23</ecNumber>
    </recommendedName>
</protein>
<dbReference type="InterPro" id="IPR008181">
    <property type="entry name" value="dUTPase"/>
</dbReference>
<dbReference type="InterPro" id="IPR029054">
    <property type="entry name" value="dUTPase-like"/>
</dbReference>
<dbReference type="GO" id="GO:0046081">
    <property type="term" value="P:dUTP catabolic process"/>
    <property type="evidence" value="ECO:0007669"/>
    <property type="project" value="InterPro"/>
</dbReference>
<keyword evidence="5" id="KW-0546">Nucleotide metabolism</keyword>
<dbReference type="EC" id="3.6.1.23" evidence="4"/>
<dbReference type="AlphaFoldDB" id="A0A8H7VDD0"/>
<keyword evidence="8" id="KW-1185">Reference proteome</keyword>
<comment type="similarity">
    <text evidence="2">Belongs to the dUTPase family.</text>
</comment>
<dbReference type="Pfam" id="PF00692">
    <property type="entry name" value="dUTPase"/>
    <property type="match status" value="1"/>
</dbReference>
<evidence type="ECO:0000256" key="2">
    <source>
        <dbReference type="ARBA" id="ARBA00006581"/>
    </source>
</evidence>
<dbReference type="SUPFAM" id="SSF51283">
    <property type="entry name" value="dUTPase-like"/>
    <property type="match status" value="1"/>
</dbReference>
<evidence type="ECO:0000256" key="3">
    <source>
        <dbReference type="ARBA" id="ARBA00011233"/>
    </source>
</evidence>
<comment type="pathway">
    <text evidence="1">Pyrimidine metabolism; dUMP biosynthesis; dUMP from dCTP (dUTP route): step 2/2.</text>
</comment>
<name>A0A8H7VDD0_9FUNG</name>
<dbReference type="PANTHER" id="PTHR11241:SF0">
    <property type="entry name" value="DEOXYURIDINE 5'-TRIPHOSPHATE NUCLEOTIDOHYDROLASE"/>
    <property type="match status" value="1"/>
</dbReference>
<reference evidence="7" key="1">
    <citation type="submission" date="2020-12" db="EMBL/GenBank/DDBJ databases">
        <title>Metabolic potential, ecology and presence of endohyphal bacteria is reflected in genomic diversity of Mucoromycotina.</title>
        <authorList>
            <person name="Muszewska A."/>
            <person name="Okrasinska A."/>
            <person name="Steczkiewicz K."/>
            <person name="Drgas O."/>
            <person name="Orlowska M."/>
            <person name="Perlinska-Lenart U."/>
            <person name="Aleksandrzak-Piekarczyk T."/>
            <person name="Szatraj K."/>
            <person name="Zielenkiewicz U."/>
            <person name="Pilsyk S."/>
            <person name="Malc E."/>
            <person name="Mieczkowski P."/>
            <person name="Kruszewska J.S."/>
            <person name="Biernat P."/>
            <person name="Pawlowska J."/>
        </authorList>
    </citation>
    <scope>NUCLEOTIDE SEQUENCE</scope>
    <source>
        <strain evidence="7">CBS 226.32</strain>
    </source>
</reference>
<dbReference type="GO" id="GO:0004170">
    <property type="term" value="F:dUTP diphosphatase activity"/>
    <property type="evidence" value="ECO:0007669"/>
    <property type="project" value="UniProtKB-EC"/>
</dbReference>
<dbReference type="GO" id="GO:0006226">
    <property type="term" value="P:dUMP biosynthetic process"/>
    <property type="evidence" value="ECO:0007669"/>
    <property type="project" value="InterPro"/>
</dbReference>
<evidence type="ECO:0000256" key="1">
    <source>
        <dbReference type="ARBA" id="ARBA00005142"/>
    </source>
</evidence>
<dbReference type="EMBL" id="JAEPRC010000022">
    <property type="protein sequence ID" value="KAG2214672.1"/>
    <property type="molecule type" value="Genomic_DNA"/>
</dbReference>
<accession>A0A8H7VDD0</accession>
<evidence type="ECO:0000313" key="7">
    <source>
        <dbReference type="EMBL" id="KAG2214672.1"/>
    </source>
</evidence>
<evidence type="ECO:0000313" key="8">
    <source>
        <dbReference type="Proteomes" id="UP000650833"/>
    </source>
</evidence>
<evidence type="ECO:0000256" key="5">
    <source>
        <dbReference type="ARBA" id="ARBA00023080"/>
    </source>
</evidence>
<dbReference type="Gene3D" id="2.70.40.10">
    <property type="match status" value="1"/>
</dbReference>
<feature type="domain" description="dUTPase-like" evidence="6">
    <location>
        <begin position="36"/>
        <end position="77"/>
    </location>
</feature>
<evidence type="ECO:0000259" key="6">
    <source>
        <dbReference type="Pfam" id="PF00692"/>
    </source>
</evidence>
<dbReference type="GO" id="GO:0000287">
    <property type="term" value="F:magnesium ion binding"/>
    <property type="evidence" value="ECO:0007669"/>
    <property type="project" value="InterPro"/>
</dbReference>
<dbReference type="PANTHER" id="PTHR11241">
    <property type="entry name" value="DEOXYURIDINE 5'-TRIPHOSPHATE NUCLEOTIDOHYDROLASE"/>
    <property type="match status" value="1"/>
</dbReference>
<organism evidence="7 8">
    <name type="scientific">Mucor plumbeus</name>
    <dbReference type="NCBI Taxonomy" id="97098"/>
    <lineage>
        <taxon>Eukaryota</taxon>
        <taxon>Fungi</taxon>
        <taxon>Fungi incertae sedis</taxon>
        <taxon>Mucoromycota</taxon>
        <taxon>Mucoromycotina</taxon>
        <taxon>Mucoromycetes</taxon>
        <taxon>Mucorales</taxon>
        <taxon>Mucorineae</taxon>
        <taxon>Mucoraceae</taxon>
        <taxon>Mucor</taxon>
    </lineage>
</organism>
<gene>
    <name evidence="7" type="ORF">INT46_005689</name>
</gene>
<evidence type="ECO:0000256" key="4">
    <source>
        <dbReference type="ARBA" id="ARBA00012379"/>
    </source>
</evidence>
<dbReference type="Proteomes" id="UP000650833">
    <property type="component" value="Unassembled WGS sequence"/>
</dbReference>
<dbReference type="OrthoDB" id="10261072at2759"/>
<comment type="subunit">
    <text evidence="3">Homotrimer.</text>
</comment>